<dbReference type="Gene3D" id="1.10.340.30">
    <property type="entry name" value="Hypothetical protein, domain 2"/>
    <property type="match status" value="1"/>
</dbReference>
<dbReference type="GO" id="GO:0006284">
    <property type="term" value="P:base-excision repair"/>
    <property type="evidence" value="ECO:0007669"/>
    <property type="project" value="UniProtKB-UniRule"/>
</dbReference>
<dbReference type="GO" id="GO:0000701">
    <property type="term" value="F:purine-specific mismatch base pair DNA N-glycosylase activity"/>
    <property type="evidence" value="ECO:0007669"/>
    <property type="project" value="UniProtKB-EC"/>
</dbReference>
<comment type="cofactor">
    <cofactor evidence="14">
        <name>[4Fe-4S] cluster</name>
        <dbReference type="ChEBI" id="CHEBI:49883"/>
    </cofactor>
    <text evidence="14">Binds 1 [4Fe-4S] cluster.</text>
</comment>
<feature type="domain" description="HhH-GPD" evidence="15">
    <location>
        <begin position="51"/>
        <end position="200"/>
    </location>
</feature>
<evidence type="ECO:0000256" key="10">
    <source>
        <dbReference type="ARBA" id="ARBA00023004"/>
    </source>
</evidence>
<dbReference type="EMBL" id="FNWO01000012">
    <property type="protein sequence ID" value="SEH51966.1"/>
    <property type="molecule type" value="Genomic_DNA"/>
</dbReference>
<keyword evidence="13 14" id="KW-0326">Glycosidase</keyword>
<evidence type="ECO:0000259" key="15">
    <source>
        <dbReference type="SMART" id="SM00478"/>
    </source>
</evidence>
<keyword evidence="10 14" id="KW-0408">Iron</keyword>
<dbReference type="OrthoDB" id="9802365at2"/>
<keyword evidence="11" id="KW-0411">Iron-sulfur</keyword>
<keyword evidence="12" id="KW-0234">DNA repair</keyword>
<dbReference type="PANTHER" id="PTHR42944">
    <property type="entry name" value="ADENINE DNA GLYCOSYLASE"/>
    <property type="match status" value="1"/>
</dbReference>
<evidence type="ECO:0000313" key="17">
    <source>
        <dbReference type="Proteomes" id="UP000182983"/>
    </source>
</evidence>
<protein>
    <recommendedName>
        <fullName evidence="5 14">Adenine DNA glycosylase</fullName>
        <ecNumber evidence="4 14">3.2.2.31</ecNumber>
    </recommendedName>
</protein>
<dbReference type="PROSITE" id="PS00764">
    <property type="entry name" value="ENDONUCLEASE_III_1"/>
    <property type="match status" value="1"/>
</dbReference>
<dbReference type="Gene3D" id="3.90.79.10">
    <property type="entry name" value="Nucleoside Triphosphate Pyrophosphohydrolase"/>
    <property type="match status" value="1"/>
</dbReference>
<dbReference type="CDD" id="cd00056">
    <property type="entry name" value="ENDO3c"/>
    <property type="match status" value="1"/>
</dbReference>
<dbReference type="InterPro" id="IPR029119">
    <property type="entry name" value="MutY_C"/>
</dbReference>
<evidence type="ECO:0000256" key="14">
    <source>
        <dbReference type="RuleBase" id="RU365096"/>
    </source>
</evidence>
<evidence type="ECO:0000256" key="11">
    <source>
        <dbReference type="ARBA" id="ARBA00023014"/>
    </source>
</evidence>
<dbReference type="NCBIfam" id="TIGR01084">
    <property type="entry name" value="mutY"/>
    <property type="match status" value="1"/>
</dbReference>
<dbReference type="InterPro" id="IPR011257">
    <property type="entry name" value="DNA_glycosylase"/>
</dbReference>
<keyword evidence="7" id="KW-0479">Metal-binding</keyword>
<keyword evidence="17" id="KW-1185">Reference proteome</keyword>
<dbReference type="Proteomes" id="UP000182983">
    <property type="component" value="Unassembled WGS sequence"/>
</dbReference>
<dbReference type="CDD" id="cd03431">
    <property type="entry name" value="NUDIX_DNA_Glycosylase_C-MutY"/>
    <property type="match status" value="1"/>
</dbReference>
<comment type="similarity">
    <text evidence="3 14">Belongs to the Nth/MutY family.</text>
</comment>
<evidence type="ECO:0000256" key="8">
    <source>
        <dbReference type="ARBA" id="ARBA00022763"/>
    </source>
</evidence>
<gene>
    <name evidence="16" type="ORF">SAMN04244559_02760</name>
</gene>
<keyword evidence="8 14" id="KW-0227">DNA damage</keyword>
<evidence type="ECO:0000313" key="16">
    <source>
        <dbReference type="EMBL" id="SEH51966.1"/>
    </source>
</evidence>
<evidence type="ECO:0000256" key="9">
    <source>
        <dbReference type="ARBA" id="ARBA00022801"/>
    </source>
</evidence>
<proteinExistence type="inferred from homology"/>
<dbReference type="InterPro" id="IPR044298">
    <property type="entry name" value="MIG/MutY"/>
</dbReference>
<dbReference type="GO" id="GO:0032357">
    <property type="term" value="F:oxidized purine DNA binding"/>
    <property type="evidence" value="ECO:0007669"/>
    <property type="project" value="TreeGrafter"/>
</dbReference>
<dbReference type="Pfam" id="PF14815">
    <property type="entry name" value="NUDIX_4"/>
    <property type="match status" value="1"/>
</dbReference>
<name>A0A1H6IZP3_MAGFU</name>
<keyword evidence="9" id="KW-0378">Hydrolase</keyword>
<evidence type="ECO:0000256" key="5">
    <source>
        <dbReference type="ARBA" id="ARBA00022023"/>
    </source>
</evidence>
<dbReference type="InterPro" id="IPR004036">
    <property type="entry name" value="Endonuclease-III-like_CS2"/>
</dbReference>
<dbReference type="GO" id="GO:0006298">
    <property type="term" value="P:mismatch repair"/>
    <property type="evidence" value="ECO:0007669"/>
    <property type="project" value="TreeGrafter"/>
</dbReference>
<dbReference type="FunFam" id="1.10.340.30:FF:000002">
    <property type="entry name" value="Adenine DNA glycosylase"/>
    <property type="match status" value="1"/>
</dbReference>
<dbReference type="Gene3D" id="1.10.1670.10">
    <property type="entry name" value="Helix-hairpin-Helix base-excision DNA repair enzymes (C-terminal)"/>
    <property type="match status" value="1"/>
</dbReference>
<organism evidence="16 17">
    <name type="scientific">Magnetospirillum fulvum</name>
    <name type="common">Rhodospirillum fulvum</name>
    <dbReference type="NCBI Taxonomy" id="1082"/>
    <lineage>
        <taxon>Bacteria</taxon>
        <taxon>Pseudomonadati</taxon>
        <taxon>Pseudomonadota</taxon>
        <taxon>Alphaproteobacteria</taxon>
        <taxon>Rhodospirillales</taxon>
        <taxon>Rhodospirillaceae</taxon>
        <taxon>Magnetospirillum</taxon>
    </lineage>
</organism>
<dbReference type="InterPro" id="IPR023170">
    <property type="entry name" value="HhH_base_excis_C"/>
</dbReference>
<dbReference type="GO" id="GO:0051539">
    <property type="term" value="F:4 iron, 4 sulfur cluster binding"/>
    <property type="evidence" value="ECO:0007669"/>
    <property type="project" value="UniProtKB-UniRule"/>
</dbReference>
<dbReference type="GO" id="GO:0035485">
    <property type="term" value="F:adenine/guanine mispair binding"/>
    <property type="evidence" value="ECO:0007669"/>
    <property type="project" value="TreeGrafter"/>
</dbReference>
<dbReference type="InterPro" id="IPR004035">
    <property type="entry name" value="Endouclease-III_FeS-bd_BS"/>
</dbReference>
<sequence>MLYCSPMPLSDARALSDRLLAWYDRDRRLLPWRAAPGEPADAYRVWLSEVMLQQTTVAAVIPYFNAFLARWPTVAALAAAPVEEVMQAWAGLGYYARARNLHQCAKTVTEWRGGHFPEDEESLRRLPGIGDYTAAAIAAIAFGHRAVVVDGNVERVMARLFAVTDPLPGVKPRLKALAAELTPTERAGDYAQAVMDLGATLCSPRSPACGLCPWREACRGLAQGIEASLPARAPKPERPTRRGIAFWIVARDGSVLLRRRPPQGLLGGMMEVPSTEWRPEVWDLDEAQSFAPLPAARLAEPWRPLPGLVRHTFTHFHLELTVVAARATGQPPVRGLWCPLDRLAEQALPTLMRKVVRLALSKAY</sequence>
<evidence type="ECO:0000256" key="3">
    <source>
        <dbReference type="ARBA" id="ARBA00008343"/>
    </source>
</evidence>
<dbReference type="InterPro" id="IPR005760">
    <property type="entry name" value="A/G_AdeGlyc_MutY"/>
</dbReference>
<dbReference type="GO" id="GO:0034039">
    <property type="term" value="F:8-oxo-7,8-dihydroguanine DNA N-glycosylase activity"/>
    <property type="evidence" value="ECO:0007669"/>
    <property type="project" value="TreeGrafter"/>
</dbReference>
<dbReference type="SUPFAM" id="SSF48150">
    <property type="entry name" value="DNA-glycosylase"/>
    <property type="match status" value="1"/>
</dbReference>
<comment type="catalytic activity">
    <reaction evidence="1 14">
        <text>Hydrolyzes free adenine bases from 7,8-dihydro-8-oxoguanine:adenine mismatched double-stranded DNA, leaving an apurinic site.</text>
        <dbReference type="EC" id="3.2.2.31"/>
    </reaction>
</comment>
<dbReference type="SMART" id="SM00478">
    <property type="entry name" value="ENDO3c"/>
    <property type="match status" value="1"/>
</dbReference>
<dbReference type="PANTHER" id="PTHR42944:SF1">
    <property type="entry name" value="ADENINE DNA GLYCOSYLASE"/>
    <property type="match status" value="1"/>
</dbReference>
<dbReference type="EC" id="3.2.2.31" evidence="4 14"/>
<evidence type="ECO:0000256" key="13">
    <source>
        <dbReference type="ARBA" id="ARBA00023295"/>
    </source>
</evidence>
<dbReference type="PROSITE" id="PS01155">
    <property type="entry name" value="ENDONUCLEASE_III_2"/>
    <property type="match status" value="1"/>
</dbReference>
<dbReference type="AlphaFoldDB" id="A0A1H6IZP3"/>
<evidence type="ECO:0000256" key="7">
    <source>
        <dbReference type="ARBA" id="ARBA00022723"/>
    </source>
</evidence>
<comment type="function">
    <text evidence="2">Adenine glycosylase active on G-A mispairs. MutY also corrects error-prone DNA synthesis past GO lesions which are due to the oxidatively damaged form of guanine: 7,8-dihydro-8-oxoguanine (8-oxo-dGTP).</text>
</comment>
<evidence type="ECO:0000256" key="12">
    <source>
        <dbReference type="ARBA" id="ARBA00023204"/>
    </source>
</evidence>
<keyword evidence="6" id="KW-0004">4Fe-4S</keyword>
<evidence type="ECO:0000256" key="6">
    <source>
        <dbReference type="ARBA" id="ARBA00022485"/>
    </source>
</evidence>
<evidence type="ECO:0000256" key="2">
    <source>
        <dbReference type="ARBA" id="ARBA00002933"/>
    </source>
</evidence>
<dbReference type="GO" id="GO:0046872">
    <property type="term" value="F:metal ion binding"/>
    <property type="evidence" value="ECO:0007669"/>
    <property type="project" value="UniProtKB-UniRule"/>
</dbReference>
<dbReference type="InterPro" id="IPR003265">
    <property type="entry name" value="HhH-GPD_domain"/>
</dbReference>
<dbReference type="SUPFAM" id="SSF55811">
    <property type="entry name" value="Nudix"/>
    <property type="match status" value="1"/>
</dbReference>
<reference evidence="17" key="1">
    <citation type="submission" date="2016-10" db="EMBL/GenBank/DDBJ databases">
        <authorList>
            <person name="Varghese N."/>
            <person name="Submissions S."/>
        </authorList>
    </citation>
    <scope>NUCLEOTIDE SEQUENCE [LARGE SCALE GENOMIC DNA]</scope>
    <source>
        <strain evidence="17">DSM 13234</strain>
    </source>
</reference>
<evidence type="ECO:0000256" key="4">
    <source>
        <dbReference type="ARBA" id="ARBA00012045"/>
    </source>
</evidence>
<evidence type="ECO:0000256" key="1">
    <source>
        <dbReference type="ARBA" id="ARBA00000843"/>
    </source>
</evidence>
<dbReference type="Pfam" id="PF00730">
    <property type="entry name" value="HhH-GPD"/>
    <property type="match status" value="1"/>
</dbReference>
<accession>A0A1H6IZP3</accession>
<dbReference type="InterPro" id="IPR015797">
    <property type="entry name" value="NUDIX_hydrolase-like_dom_sf"/>
</dbReference>